<organism evidence="1 2">
    <name type="scientific">Micromonospora luteifusca</name>
    <dbReference type="NCBI Taxonomy" id="709860"/>
    <lineage>
        <taxon>Bacteria</taxon>
        <taxon>Bacillati</taxon>
        <taxon>Actinomycetota</taxon>
        <taxon>Actinomycetes</taxon>
        <taxon>Micromonosporales</taxon>
        <taxon>Micromonosporaceae</taxon>
        <taxon>Micromonospora</taxon>
    </lineage>
</organism>
<evidence type="ECO:0000313" key="2">
    <source>
        <dbReference type="Proteomes" id="UP000764837"/>
    </source>
</evidence>
<keyword evidence="2" id="KW-1185">Reference proteome</keyword>
<comment type="caution">
    <text evidence="1">The sequence shown here is derived from an EMBL/GenBank/DDBJ whole genome shotgun (WGS) entry which is preliminary data.</text>
</comment>
<dbReference type="Proteomes" id="UP000764837">
    <property type="component" value="Unassembled WGS sequence"/>
</dbReference>
<proteinExistence type="predicted"/>
<reference evidence="1 2" key="1">
    <citation type="submission" date="2021-01" db="EMBL/GenBank/DDBJ databases">
        <title>Sequencing the genomes of 1000 actinobacteria strains.</title>
        <authorList>
            <person name="Klenk H.-P."/>
        </authorList>
    </citation>
    <scope>NUCLEOTIDE SEQUENCE [LARGE SCALE GENOMIC DNA]</scope>
    <source>
        <strain evidence="1 2">DSM 100204</strain>
    </source>
</reference>
<accession>A0ABS2M347</accession>
<dbReference type="EMBL" id="JAFBBP010000001">
    <property type="protein sequence ID" value="MBM7494860.1"/>
    <property type="molecule type" value="Genomic_DNA"/>
</dbReference>
<sequence>MPTDLTKSDNIVDLVASYETYLGDTDELDVSAVADAPATTWYCASAAVSFLTSVTYEATC</sequence>
<dbReference type="RefSeq" id="WP_204945384.1">
    <property type="nucleotide sequence ID" value="NZ_JAFBBP010000001.1"/>
</dbReference>
<evidence type="ECO:0000313" key="1">
    <source>
        <dbReference type="EMBL" id="MBM7494860.1"/>
    </source>
</evidence>
<gene>
    <name evidence="1" type="ORF">JOD64_006082</name>
</gene>
<protein>
    <submittedName>
        <fullName evidence="1">Uncharacterized protein</fullName>
    </submittedName>
</protein>
<name>A0ABS2M347_9ACTN</name>